<organism evidence="19 20">
    <name type="scientific">Tulasnella calospora MUT 4182</name>
    <dbReference type="NCBI Taxonomy" id="1051891"/>
    <lineage>
        <taxon>Eukaryota</taxon>
        <taxon>Fungi</taxon>
        <taxon>Dikarya</taxon>
        <taxon>Basidiomycota</taxon>
        <taxon>Agaricomycotina</taxon>
        <taxon>Agaricomycetes</taxon>
        <taxon>Cantharellales</taxon>
        <taxon>Tulasnellaceae</taxon>
        <taxon>Tulasnella</taxon>
    </lineage>
</organism>
<dbReference type="CDD" id="cd07751">
    <property type="entry name" value="PolyPPase_VTC4_like"/>
    <property type="match status" value="1"/>
</dbReference>
<proteinExistence type="inferred from homology"/>
<keyword evidence="4" id="KW-0926">Vacuole</keyword>
<gene>
    <name evidence="19" type="ORF">M407DRAFT_16671</name>
</gene>
<keyword evidence="6 17" id="KW-0812">Transmembrane</keyword>
<dbReference type="GO" id="GO:0000329">
    <property type="term" value="C:fungal-type vacuole membrane"/>
    <property type="evidence" value="ECO:0007669"/>
    <property type="project" value="TreeGrafter"/>
</dbReference>
<evidence type="ECO:0000256" key="17">
    <source>
        <dbReference type="SAM" id="Phobius"/>
    </source>
</evidence>
<feature type="compositionally biased region" description="Low complexity" evidence="16">
    <location>
        <begin position="595"/>
        <end position="604"/>
    </location>
</feature>
<protein>
    <recommendedName>
        <fullName evidence="11">Vacuolar transporter chaperone complex subunit 4</fullName>
        <ecNumber evidence="3">2.7.4.1</ecNumber>
    </recommendedName>
    <alternativeName>
        <fullName evidence="13">Polyphosphate kinase</fullName>
    </alternativeName>
    <alternativeName>
        <fullName evidence="12">SPX-dependent polyphosphate polymerase VTC subunit 4</fullName>
    </alternativeName>
    <alternativeName>
        <fullName evidence="14">Vacuolar membrane polyphosphate polymerase catalytic subunit</fullName>
    </alternativeName>
</protein>
<comment type="catalytic activity">
    <reaction evidence="9">
        <text>[phosphate](n) + ATP = [phosphate](n+1) + ADP</text>
        <dbReference type="Rhea" id="RHEA:19573"/>
        <dbReference type="Rhea" id="RHEA-COMP:9859"/>
        <dbReference type="Rhea" id="RHEA-COMP:14280"/>
        <dbReference type="ChEBI" id="CHEBI:16838"/>
        <dbReference type="ChEBI" id="CHEBI:30616"/>
        <dbReference type="ChEBI" id="CHEBI:456216"/>
        <dbReference type="EC" id="2.7.4.1"/>
    </reaction>
    <physiologicalReaction direction="left-to-right" evidence="9">
        <dbReference type="Rhea" id="RHEA:19574"/>
    </physiologicalReaction>
</comment>
<feature type="region of interest" description="Disordered" evidence="16">
    <location>
        <begin position="90"/>
        <end position="116"/>
    </location>
</feature>
<dbReference type="GO" id="GO:0008976">
    <property type="term" value="F:polyphosphate kinase activity"/>
    <property type="evidence" value="ECO:0007669"/>
    <property type="project" value="UniProtKB-EC"/>
</dbReference>
<evidence type="ECO:0000256" key="7">
    <source>
        <dbReference type="ARBA" id="ARBA00022989"/>
    </source>
</evidence>
<feature type="transmembrane region" description="Helical" evidence="17">
    <location>
        <begin position="825"/>
        <end position="844"/>
    </location>
</feature>
<keyword evidence="5" id="KW-0808">Transferase</keyword>
<name>A0A0C3MM00_9AGAM</name>
<keyword evidence="15" id="KW-0175">Coiled coil</keyword>
<evidence type="ECO:0000256" key="11">
    <source>
        <dbReference type="ARBA" id="ARBA00067464"/>
    </source>
</evidence>
<evidence type="ECO:0000256" key="3">
    <source>
        <dbReference type="ARBA" id="ARBA00012960"/>
    </source>
</evidence>
<dbReference type="FunFam" id="3.20.100.30:FF:000001">
    <property type="entry name" value="Vacuolar transporter chaperone 4"/>
    <property type="match status" value="1"/>
</dbReference>
<keyword evidence="20" id="KW-1185">Reference proteome</keyword>
<dbReference type="AlphaFoldDB" id="A0A0C3MM00"/>
<evidence type="ECO:0000256" key="8">
    <source>
        <dbReference type="ARBA" id="ARBA00023136"/>
    </source>
</evidence>
<dbReference type="InterPro" id="IPR018966">
    <property type="entry name" value="VTC_domain"/>
</dbReference>
<evidence type="ECO:0000256" key="13">
    <source>
        <dbReference type="ARBA" id="ARBA00080494"/>
    </source>
</evidence>
<evidence type="ECO:0000256" key="4">
    <source>
        <dbReference type="ARBA" id="ARBA00022554"/>
    </source>
</evidence>
<dbReference type="InterPro" id="IPR004331">
    <property type="entry name" value="SPX_dom"/>
</dbReference>
<dbReference type="GO" id="GO:0033254">
    <property type="term" value="C:vacuolar transporter chaperone complex"/>
    <property type="evidence" value="ECO:0007669"/>
    <property type="project" value="TreeGrafter"/>
</dbReference>
<evidence type="ECO:0000256" key="9">
    <source>
        <dbReference type="ARBA" id="ARBA00050204"/>
    </source>
</evidence>
<reference evidence="20" key="2">
    <citation type="submission" date="2015-01" db="EMBL/GenBank/DDBJ databases">
        <title>Evolutionary Origins and Diversification of the Mycorrhizal Mutualists.</title>
        <authorList>
            <consortium name="DOE Joint Genome Institute"/>
            <consortium name="Mycorrhizal Genomics Consortium"/>
            <person name="Kohler A."/>
            <person name="Kuo A."/>
            <person name="Nagy L.G."/>
            <person name="Floudas D."/>
            <person name="Copeland A."/>
            <person name="Barry K.W."/>
            <person name="Cichocki N."/>
            <person name="Veneault-Fourrey C."/>
            <person name="LaButti K."/>
            <person name="Lindquist E.A."/>
            <person name="Lipzen A."/>
            <person name="Lundell T."/>
            <person name="Morin E."/>
            <person name="Murat C."/>
            <person name="Riley R."/>
            <person name="Ohm R."/>
            <person name="Sun H."/>
            <person name="Tunlid A."/>
            <person name="Henrissat B."/>
            <person name="Grigoriev I.V."/>
            <person name="Hibbett D.S."/>
            <person name="Martin F."/>
        </authorList>
    </citation>
    <scope>NUCLEOTIDE SEQUENCE [LARGE SCALE GENOMIC DNA]</scope>
    <source>
        <strain evidence="20">MUT 4182</strain>
    </source>
</reference>
<feature type="compositionally biased region" description="Low complexity" evidence="16">
    <location>
        <begin position="527"/>
        <end position="538"/>
    </location>
</feature>
<keyword evidence="8 17" id="KW-0472">Membrane</keyword>
<dbReference type="Pfam" id="PF09359">
    <property type="entry name" value="VTC"/>
    <property type="match status" value="1"/>
</dbReference>
<dbReference type="PANTHER" id="PTHR46140:SF1">
    <property type="entry name" value="VACUOLAR TRANSPORTER CHAPERONE COMPLEX SUBUNIT 4-RELATED"/>
    <property type="match status" value="1"/>
</dbReference>
<comment type="subcellular location">
    <subcellularLocation>
        <location evidence="2">Vacuole membrane</location>
        <topology evidence="2">Multi-pass membrane protein</topology>
    </subcellularLocation>
</comment>
<dbReference type="PANTHER" id="PTHR46140">
    <property type="entry name" value="VACUOLAR TRANSPORTER CHAPERONE 1-RELATED"/>
    <property type="match status" value="1"/>
</dbReference>
<dbReference type="Gene3D" id="3.20.100.30">
    <property type="entry name" value="VTC, catalytic tunnel domain"/>
    <property type="match status" value="1"/>
</dbReference>
<evidence type="ECO:0000256" key="5">
    <source>
        <dbReference type="ARBA" id="ARBA00022679"/>
    </source>
</evidence>
<dbReference type="Pfam" id="PF03105">
    <property type="entry name" value="SPX"/>
    <property type="match status" value="1"/>
</dbReference>
<evidence type="ECO:0000256" key="15">
    <source>
        <dbReference type="SAM" id="Coils"/>
    </source>
</evidence>
<evidence type="ECO:0000256" key="6">
    <source>
        <dbReference type="ARBA" id="ARBA00022692"/>
    </source>
</evidence>
<dbReference type="CDD" id="cd14480">
    <property type="entry name" value="SPX_VTC2_like"/>
    <property type="match status" value="1"/>
</dbReference>
<dbReference type="GO" id="GO:0006799">
    <property type="term" value="P:polyphosphate biosynthetic process"/>
    <property type="evidence" value="ECO:0007669"/>
    <property type="project" value="UniProtKB-ARBA"/>
</dbReference>
<dbReference type="OrthoDB" id="6493944at2759"/>
<dbReference type="Pfam" id="PF02656">
    <property type="entry name" value="DUF202"/>
    <property type="match status" value="1"/>
</dbReference>
<dbReference type="EC" id="2.7.4.1" evidence="3"/>
<evidence type="ECO:0000313" key="19">
    <source>
        <dbReference type="EMBL" id="KIO34717.1"/>
    </source>
</evidence>
<feature type="transmembrane region" description="Helical" evidence="17">
    <location>
        <begin position="785"/>
        <end position="805"/>
    </location>
</feature>
<dbReference type="InterPro" id="IPR051572">
    <property type="entry name" value="VTC_Complex_Subunit"/>
</dbReference>
<comment type="similarity">
    <text evidence="10">Belongs to the VTC4 family.</text>
</comment>
<evidence type="ECO:0000256" key="1">
    <source>
        <dbReference type="ARBA" id="ARBA00001936"/>
    </source>
</evidence>
<dbReference type="InterPro" id="IPR003807">
    <property type="entry name" value="DUF202"/>
</dbReference>
<dbReference type="PROSITE" id="PS51382">
    <property type="entry name" value="SPX"/>
    <property type="match status" value="1"/>
</dbReference>
<evidence type="ECO:0000256" key="14">
    <source>
        <dbReference type="ARBA" id="ARBA00081313"/>
    </source>
</evidence>
<feature type="coiled-coil region" evidence="15">
    <location>
        <begin position="58"/>
        <end position="85"/>
    </location>
</feature>
<dbReference type="InterPro" id="IPR042267">
    <property type="entry name" value="VTC_sf"/>
</dbReference>
<evidence type="ECO:0000256" key="10">
    <source>
        <dbReference type="ARBA" id="ARBA00061390"/>
    </source>
</evidence>
<evidence type="ECO:0000256" key="16">
    <source>
        <dbReference type="SAM" id="MobiDB-lite"/>
    </source>
</evidence>
<dbReference type="Proteomes" id="UP000054248">
    <property type="component" value="Unassembled WGS sequence"/>
</dbReference>
<evidence type="ECO:0000256" key="12">
    <source>
        <dbReference type="ARBA" id="ARBA00075894"/>
    </source>
</evidence>
<dbReference type="HOGENOM" id="CLU_009308_0_1_1"/>
<reference evidence="19 20" key="1">
    <citation type="submission" date="2014-04" db="EMBL/GenBank/DDBJ databases">
        <authorList>
            <consortium name="DOE Joint Genome Institute"/>
            <person name="Kuo A."/>
            <person name="Girlanda M."/>
            <person name="Perotto S."/>
            <person name="Kohler A."/>
            <person name="Nagy L.G."/>
            <person name="Floudas D."/>
            <person name="Copeland A."/>
            <person name="Barry K.W."/>
            <person name="Cichocki N."/>
            <person name="Veneault-Fourrey C."/>
            <person name="LaButti K."/>
            <person name="Lindquist E.A."/>
            <person name="Lipzen A."/>
            <person name="Lundell T."/>
            <person name="Morin E."/>
            <person name="Murat C."/>
            <person name="Sun H."/>
            <person name="Tunlid A."/>
            <person name="Henrissat B."/>
            <person name="Grigoriev I.V."/>
            <person name="Hibbett D.S."/>
            <person name="Martin F."/>
            <person name="Nordberg H.P."/>
            <person name="Cantor M.N."/>
            <person name="Hua S.X."/>
        </authorList>
    </citation>
    <scope>NUCLEOTIDE SEQUENCE [LARGE SCALE GENOMIC DNA]</scope>
    <source>
        <strain evidence="19 20">MUT 4182</strain>
    </source>
</reference>
<accession>A0A0C3MM00</accession>
<evidence type="ECO:0000259" key="18">
    <source>
        <dbReference type="PROSITE" id="PS51382"/>
    </source>
</evidence>
<evidence type="ECO:0000313" key="20">
    <source>
        <dbReference type="Proteomes" id="UP000054248"/>
    </source>
</evidence>
<sequence>MKFGRTIQNDLYTAWQAYYIDYSGLKKELKRRTNGRDWNEDDEKQFKQILATELDKIYQFQESKVTELARRIKEAEAKVQVLVADYVPDDESEHADEEAVQAGDLGSDDDDDDAHSVDSLEEKFHELEEAVATLVADVHDLALYTKLNFTGFMKIVKKHDKQTGYPLKSTFVKEYLEKRPFYKVSYDPLIVKLSKLYDLVRTRGHPVQGDSSAGGSQSAFVRQTTKYWVHPDNLVHVKLAIMRHLPVLVFNPNKEFEPKDAAITSIYFDNDDLELYLGRLEKTEGAEAVRLRWYGDMNVKTIFVERKTHREDWTGEKSVKARFPIKEHNVNAFLRGEYTMDAEFQELVTKGKKTQAEVDNMIQLAQEVQYAVLTRKLHPVVRTFYNRTAFQLPGDARVRISLDTELTMIREDNWDGRQRAGDNWRRMDIGIDHPFNQLSNEDKELFPYGVLEVKLQTQLGQEPPQWVKELVSSHLVEAVPKFSKFIHGCATMIPNRVDLVPFWLPQMDVDIRKPDTGAVTIQINRPTSATQSTATSASPVPESPTDEALEFGKYTEPLSEGEEDEDMGQAVAADEENRVGLDRGQASAAIKYRQEQLARQQAEASGSATSPQDDDPRKPFLKTRRASEIAASVQRPRNLSIDPLAPSSVFDKTLQTKLQKESKRRVGFNENAVVDEDADDEGEEGHRGEYEAPAPALVGLFGRIRRWFAPQSEEQEEARDEVEYLRINAPDGKKIAVAVRIEPKVIFATERTFLKWLEITVLIGGIATTLLNFNDGHDTTGLISASIFTLAALVSILYSCIIFVRRALALRKREGVVTGVYYDKYGPTILCLILGGAIVTNVGLRMAEIGNV</sequence>
<comment type="cofactor">
    <cofactor evidence="1">
        <name>Mn(2+)</name>
        <dbReference type="ChEBI" id="CHEBI:29035"/>
    </cofactor>
</comment>
<keyword evidence="7 17" id="KW-1133">Transmembrane helix</keyword>
<dbReference type="STRING" id="1051891.A0A0C3MM00"/>
<feature type="domain" description="SPX" evidence="18">
    <location>
        <begin position="1"/>
        <end position="173"/>
    </location>
</feature>
<evidence type="ECO:0000256" key="2">
    <source>
        <dbReference type="ARBA" id="ARBA00004128"/>
    </source>
</evidence>
<feature type="compositionally biased region" description="Acidic residues" evidence="16">
    <location>
        <begin position="90"/>
        <end position="99"/>
    </location>
</feature>
<dbReference type="EMBL" id="KN822942">
    <property type="protein sequence ID" value="KIO34717.1"/>
    <property type="molecule type" value="Genomic_DNA"/>
</dbReference>
<feature type="region of interest" description="Disordered" evidence="16">
    <location>
        <begin position="523"/>
        <end position="620"/>
    </location>
</feature>